<gene>
    <name evidence="1" type="ORF">PHISCL_05449</name>
</gene>
<dbReference type="EMBL" id="MVGC01000180">
    <property type="protein sequence ID" value="RJE22201.1"/>
    <property type="molecule type" value="Genomic_DNA"/>
</dbReference>
<keyword evidence="2" id="KW-1185">Reference proteome</keyword>
<organism evidence="1 2">
    <name type="scientific">Aspergillus sclerotialis</name>
    <dbReference type="NCBI Taxonomy" id="2070753"/>
    <lineage>
        <taxon>Eukaryota</taxon>
        <taxon>Fungi</taxon>
        <taxon>Dikarya</taxon>
        <taxon>Ascomycota</taxon>
        <taxon>Pezizomycotina</taxon>
        <taxon>Eurotiomycetes</taxon>
        <taxon>Eurotiomycetidae</taxon>
        <taxon>Eurotiales</taxon>
        <taxon>Aspergillaceae</taxon>
        <taxon>Aspergillus</taxon>
        <taxon>Aspergillus subgen. Polypaecilum</taxon>
    </lineage>
</organism>
<name>A0A3A2ZYS0_9EURO</name>
<dbReference type="AlphaFoldDB" id="A0A3A2ZYS0"/>
<dbReference type="Proteomes" id="UP000266188">
    <property type="component" value="Unassembled WGS sequence"/>
</dbReference>
<evidence type="ECO:0000313" key="1">
    <source>
        <dbReference type="EMBL" id="RJE22201.1"/>
    </source>
</evidence>
<proteinExistence type="predicted"/>
<protein>
    <submittedName>
        <fullName evidence="1">Uncharacterized protein</fullName>
    </submittedName>
</protein>
<reference evidence="2" key="1">
    <citation type="submission" date="2017-02" db="EMBL/GenBank/DDBJ databases">
        <authorList>
            <person name="Tafer H."/>
            <person name="Lopandic K."/>
        </authorList>
    </citation>
    <scope>NUCLEOTIDE SEQUENCE [LARGE SCALE GENOMIC DNA]</scope>
    <source>
        <strain evidence="2">CBS 366.77</strain>
    </source>
</reference>
<comment type="caution">
    <text evidence="1">The sequence shown here is derived from an EMBL/GenBank/DDBJ whole genome shotgun (WGS) entry which is preliminary data.</text>
</comment>
<dbReference type="OrthoDB" id="5401170at2759"/>
<accession>A0A3A2ZYS0</accession>
<sequence length="106" mass="12109">MAEGLFAGDEFKSSQVRAKQALPDIREKSQLEIHALEHLTKSKCSSTPAIFAWKHETQGDDGWVPGGYLDYILMERLPGSRPNCILGTMERKERDQLREAFKKAWM</sequence>
<evidence type="ECO:0000313" key="2">
    <source>
        <dbReference type="Proteomes" id="UP000266188"/>
    </source>
</evidence>